<sequence length="517" mass="60186">MPYNRHIERAHDTLKLMIESLSEETLIYKFILEKIKTAYKFNAKVVKDKLIPNNADKWKSFSPFSLPYHKGGTYLFHQTLTNDTYIGSAANHTDRAIQNSEQFRGVNPRSLHIQEKDKQETLLFSIIHEVPSLVKLFRKEYPKYLLSKGEYEILLAITTYTSRILEQYLIDQFKPTINGKGGIYDLTVTHKFTNWDKTNLNKKLIDNRGSIPVNIFNLDGSLEYSANSLNDASKYLQMSATSVYLYVNNSKSYFSKHLNKHVRLVELEFTGDTKLRKIEHSLKNVNPLILDGKDLNNLDLLFLYCFSQDKKTYQTFLTDAYRNLFPKNSEILIKNNKTFTGSYNYIRNRINLDVSVLAEDGKSYYLAKNPERLDTEIRDNSVLWLIDLEKFEAKLYPNLHKVVDYFKSISKSEITLRLCNYYKNTGKRYKNYLFLSHDYFIKVIPDASKPGIAFINFKAKLTDTQEEVEVLEKIKIIISSRAPGASARGEKFNLFLCEVFHSAFKLNQAQTFFRLPC</sequence>
<reference evidence="1" key="1">
    <citation type="journal article" name="Front. Microbiol.">
        <title>The First Mitochondrial Genome for Geastrales (Sphaerobolus stellatus) Reveals Intron Dynamics and Large-Scale Gene Rearrangements of Basidiomycota.</title>
        <authorList>
            <person name="Ye J."/>
            <person name="Cheng J."/>
            <person name="Ren Y."/>
            <person name="Liao W."/>
            <person name="Li Q."/>
        </authorList>
    </citation>
    <scope>NUCLEOTIDE SEQUENCE</scope>
</reference>
<accession>A0A7D4V7G7</accession>
<keyword evidence="1" id="KW-0496">Mitochondrion</keyword>
<name>A0A7D4V7G7_9AGAM</name>
<dbReference type="EMBL" id="MT176429">
    <property type="protein sequence ID" value="QKS32161.1"/>
    <property type="molecule type" value="Genomic_DNA"/>
</dbReference>
<proteinExistence type="predicted"/>
<keyword evidence="1" id="KW-0540">Nuclease</keyword>
<keyword evidence="1" id="KW-0378">Hydrolase</keyword>
<dbReference type="GO" id="GO:0004519">
    <property type="term" value="F:endonuclease activity"/>
    <property type="evidence" value="ECO:0007669"/>
    <property type="project" value="UniProtKB-KW"/>
</dbReference>
<gene>
    <name evidence="1" type="primary">orf517</name>
</gene>
<evidence type="ECO:0000313" key="1">
    <source>
        <dbReference type="EMBL" id="QKS32161.1"/>
    </source>
</evidence>
<dbReference type="AlphaFoldDB" id="A0A7D4V7G7"/>
<keyword evidence="1" id="KW-0255">Endonuclease</keyword>
<protein>
    <submittedName>
        <fullName evidence="1">GIY-YIG endonuclease</fullName>
    </submittedName>
</protein>
<organism evidence="1">
    <name type="scientific">Sphaerobolus stellatus</name>
    <dbReference type="NCBI Taxonomy" id="68786"/>
    <lineage>
        <taxon>Eukaryota</taxon>
        <taxon>Fungi</taxon>
        <taxon>Dikarya</taxon>
        <taxon>Basidiomycota</taxon>
        <taxon>Agaricomycotina</taxon>
        <taxon>Agaricomycetes</taxon>
        <taxon>Phallomycetidae</taxon>
        <taxon>Geastrales</taxon>
        <taxon>Sphaerobolaceae</taxon>
        <taxon>Sphaerobolus</taxon>
    </lineage>
</organism>
<geneLocation type="mitochondrion" evidence="1"/>